<sequence>MGGLLVLAGLGLIIFGLTRKRGQKWKGVLGGVLVLVVGAALSPSPEQGTQPAPAAQIGESPAQAPASQPSKASSTAEPGTTLRVGIWDITAGHAEIKRLKVLGNEYVNTRADDGFVYALVPVSVTNVSNKTDSLLFVTWVLQDSQGREYEVETLSDMYLPEGARLDLVDVPPGATRSGYLVYQVAENASGLVLIVRAGLSGEKSWQLE</sequence>
<dbReference type="Proteomes" id="UP000724268">
    <property type="component" value="Unassembled WGS sequence"/>
</dbReference>
<comment type="caution">
    <text evidence="4">The sequence shown here is derived from an EMBL/GenBank/DDBJ whole genome shotgun (WGS) entry which is preliminary data.</text>
</comment>
<dbReference type="EMBL" id="JAHXRS010000015">
    <property type="protein sequence ID" value="MBW6395270.1"/>
    <property type="molecule type" value="Genomic_DNA"/>
</dbReference>
<keyword evidence="5" id="KW-1185">Reference proteome</keyword>
<dbReference type="Gene3D" id="2.60.40.1240">
    <property type="match status" value="1"/>
</dbReference>
<evidence type="ECO:0000313" key="5">
    <source>
        <dbReference type="Proteomes" id="UP000724268"/>
    </source>
</evidence>
<gene>
    <name evidence="4" type="ORF">KZX47_08935</name>
</gene>
<proteinExistence type="predicted"/>
<dbReference type="Pfam" id="PF11611">
    <property type="entry name" value="DUF4352"/>
    <property type="match status" value="1"/>
</dbReference>
<dbReference type="InterPro" id="IPR029050">
    <property type="entry name" value="Immunoprotect_excell_Ig-like"/>
</dbReference>
<feature type="domain" description="DUF4352" evidence="3">
    <location>
        <begin position="93"/>
        <end position="202"/>
    </location>
</feature>
<feature type="compositionally biased region" description="Low complexity" evidence="2">
    <location>
        <begin position="60"/>
        <end position="76"/>
    </location>
</feature>
<protein>
    <submittedName>
        <fullName evidence="4">DUF4352 domain-containing protein</fullName>
    </submittedName>
</protein>
<evidence type="ECO:0000256" key="1">
    <source>
        <dbReference type="ARBA" id="ARBA00022729"/>
    </source>
</evidence>
<accession>A0ABS7A1T4</accession>
<dbReference type="RefSeq" id="WP_219759794.1">
    <property type="nucleotide sequence ID" value="NZ_JAHXRS010000015.1"/>
</dbReference>
<feature type="region of interest" description="Disordered" evidence="2">
    <location>
        <begin position="45"/>
        <end position="78"/>
    </location>
</feature>
<keyword evidence="1" id="KW-0732">Signal</keyword>
<name>A0ABS7A1T4_9DEIN</name>
<evidence type="ECO:0000313" key="4">
    <source>
        <dbReference type="EMBL" id="MBW6395270.1"/>
    </source>
</evidence>
<evidence type="ECO:0000259" key="3">
    <source>
        <dbReference type="Pfam" id="PF11611"/>
    </source>
</evidence>
<organism evidence="4 5">
    <name type="scientific">Thermus brevis</name>
    <dbReference type="NCBI Taxonomy" id="2862456"/>
    <lineage>
        <taxon>Bacteria</taxon>
        <taxon>Thermotogati</taxon>
        <taxon>Deinococcota</taxon>
        <taxon>Deinococci</taxon>
        <taxon>Thermales</taxon>
        <taxon>Thermaceae</taxon>
        <taxon>Thermus</taxon>
    </lineage>
</organism>
<reference evidence="4 5" key="1">
    <citation type="submission" date="2021-07" db="EMBL/GenBank/DDBJ databases">
        <title>Thermus aquaticus gen. n. and sp. n., a nonsporulating extreme thermophile.</title>
        <authorList>
            <person name="Hu C.-J."/>
            <person name="Li W.-J."/>
            <person name="Xian W.-D."/>
        </authorList>
    </citation>
    <scope>NUCLEOTIDE SEQUENCE [LARGE SCALE GENOMIC DNA]</scope>
    <source>
        <strain evidence="4 5">SYSU G05001</strain>
    </source>
</reference>
<evidence type="ECO:0000256" key="2">
    <source>
        <dbReference type="SAM" id="MobiDB-lite"/>
    </source>
</evidence>
<dbReference type="InterPro" id="IPR029051">
    <property type="entry name" value="DUF4352"/>
</dbReference>